<dbReference type="AlphaFoldDB" id="A0A1G6DXZ2"/>
<reference evidence="2 3" key="1">
    <citation type="submission" date="2016-10" db="EMBL/GenBank/DDBJ databases">
        <authorList>
            <person name="de Groot N.N."/>
        </authorList>
    </citation>
    <scope>NUCLEOTIDE SEQUENCE [LARGE SCALE GENOMIC DNA]</scope>
    <source>
        <strain evidence="2 3">ASO4-2</strain>
    </source>
</reference>
<feature type="signal peptide" evidence="1">
    <location>
        <begin position="1"/>
        <end position="24"/>
    </location>
</feature>
<proteinExistence type="predicted"/>
<gene>
    <name evidence="2" type="ORF">SAMN05660653_02462</name>
</gene>
<protein>
    <submittedName>
        <fullName evidence="2">Uncharacterized protein</fullName>
    </submittedName>
</protein>
<accession>A0A1G6DXZ2</accession>
<name>A0A1G6DXZ2_9BACT</name>
<dbReference type="STRING" id="617002.SAMN05660653_02462"/>
<dbReference type="OrthoDB" id="9841633at2"/>
<dbReference type="RefSeq" id="WP_139162999.1">
    <property type="nucleotide sequence ID" value="NZ_FMXO01000014.1"/>
</dbReference>
<evidence type="ECO:0000256" key="1">
    <source>
        <dbReference type="SAM" id="SignalP"/>
    </source>
</evidence>
<dbReference type="Proteomes" id="UP000198771">
    <property type="component" value="Unassembled WGS sequence"/>
</dbReference>
<keyword evidence="3" id="KW-1185">Reference proteome</keyword>
<keyword evidence="1" id="KW-0732">Signal</keyword>
<dbReference type="EMBL" id="FMXO01000014">
    <property type="protein sequence ID" value="SDB49998.1"/>
    <property type="molecule type" value="Genomic_DNA"/>
</dbReference>
<evidence type="ECO:0000313" key="2">
    <source>
        <dbReference type="EMBL" id="SDB49998.1"/>
    </source>
</evidence>
<sequence>MKRLMYALAVCSLFASMNVGTLNAEDDPSVMVRPKENTPPHERSDGYILLDADVQSAHPLFQLLVEPLSAEWEARLVPPLLHSLLRLAPFTTLRVEPELGLRAVAVAPGRLALVHRSSALDLGAAELGLELLEVGPASCMLLAVRQDALWNGFSDLNYGSTQPLRVEAVSPAAKRKFERILETFPLATDVALTVRPTHIAVQRLISSDSDVLVIDAPRLGVSGEMADVVAFVKEKKLRLLPVPMYLFKHHDRLSPGHVVIDRAWFWQNPQVYETVCDPFVLAMPREGADELIYALYNALADVNVNDRIETKVVSADNGNGNGGKGESFFDKFLDASRSFLVMIGLLR</sequence>
<feature type="chain" id="PRO_5011654686" evidence="1">
    <location>
        <begin position="25"/>
        <end position="347"/>
    </location>
</feature>
<organism evidence="2 3">
    <name type="scientific">Desulfonatronum thiosulfatophilum</name>
    <dbReference type="NCBI Taxonomy" id="617002"/>
    <lineage>
        <taxon>Bacteria</taxon>
        <taxon>Pseudomonadati</taxon>
        <taxon>Thermodesulfobacteriota</taxon>
        <taxon>Desulfovibrionia</taxon>
        <taxon>Desulfovibrionales</taxon>
        <taxon>Desulfonatronaceae</taxon>
        <taxon>Desulfonatronum</taxon>
    </lineage>
</organism>
<evidence type="ECO:0000313" key="3">
    <source>
        <dbReference type="Proteomes" id="UP000198771"/>
    </source>
</evidence>